<dbReference type="RefSeq" id="WP_386738586.1">
    <property type="nucleotide sequence ID" value="NZ_JBHSMG010000001.1"/>
</dbReference>
<feature type="region of interest" description="Disordered" evidence="1">
    <location>
        <begin position="381"/>
        <end position="408"/>
    </location>
</feature>
<proteinExistence type="predicted"/>
<dbReference type="InterPro" id="IPR002938">
    <property type="entry name" value="FAD-bd"/>
</dbReference>
<dbReference type="PANTHER" id="PTHR42685:SF22">
    <property type="entry name" value="CONDITIONED MEDIUM FACTOR RECEPTOR 1"/>
    <property type="match status" value="1"/>
</dbReference>
<keyword evidence="4" id="KW-1185">Reference proteome</keyword>
<protein>
    <submittedName>
        <fullName evidence="3">Geranylgeranyl reductase family protein</fullName>
    </submittedName>
</protein>
<gene>
    <name evidence="3" type="ORF">ACFPJ4_01860</name>
</gene>
<dbReference type="InterPro" id="IPR036188">
    <property type="entry name" value="FAD/NAD-bd_sf"/>
</dbReference>
<dbReference type="InterPro" id="IPR011777">
    <property type="entry name" value="Geranylgeranyl_Rdtase_fam"/>
</dbReference>
<dbReference type="Pfam" id="PF01494">
    <property type="entry name" value="FAD_binding_3"/>
    <property type="match status" value="1"/>
</dbReference>
<evidence type="ECO:0000313" key="4">
    <source>
        <dbReference type="Proteomes" id="UP001596039"/>
    </source>
</evidence>
<evidence type="ECO:0000313" key="3">
    <source>
        <dbReference type="EMBL" id="MFC5500979.1"/>
    </source>
</evidence>
<accession>A0ABW0NQ18</accession>
<name>A0ABW0NQ18_9MICO</name>
<dbReference type="Proteomes" id="UP001596039">
    <property type="component" value="Unassembled WGS sequence"/>
</dbReference>
<dbReference type="Gene3D" id="3.50.50.60">
    <property type="entry name" value="FAD/NAD(P)-binding domain"/>
    <property type="match status" value="1"/>
</dbReference>
<dbReference type="EMBL" id="JBHSMG010000001">
    <property type="protein sequence ID" value="MFC5500979.1"/>
    <property type="molecule type" value="Genomic_DNA"/>
</dbReference>
<comment type="caution">
    <text evidence="3">The sequence shown here is derived from an EMBL/GenBank/DDBJ whole genome shotgun (WGS) entry which is preliminary data.</text>
</comment>
<organism evidence="3 4">
    <name type="scientific">Lysinimonas soli</name>
    <dbReference type="NCBI Taxonomy" id="1074233"/>
    <lineage>
        <taxon>Bacteria</taxon>
        <taxon>Bacillati</taxon>
        <taxon>Actinomycetota</taxon>
        <taxon>Actinomycetes</taxon>
        <taxon>Micrococcales</taxon>
        <taxon>Microbacteriaceae</taxon>
        <taxon>Lysinimonas</taxon>
    </lineage>
</organism>
<evidence type="ECO:0000259" key="2">
    <source>
        <dbReference type="Pfam" id="PF01494"/>
    </source>
</evidence>
<dbReference type="NCBIfam" id="TIGR02032">
    <property type="entry name" value="GG-red-SF"/>
    <property type="match status" value="1"/>
</dbReference>
<reference evidence="4" key="1">
    <citation type="journal article" date="2019" name="Int. J. Syst. Evol. Microbiol.">
        <title>The Global Catalogue of Microorganisms (GCM) 10K type strain sequencing project: providing services to taxonomists for standard genome sequencing and annotation.</title>
        <authorList>
            <consortium name="The Broad Institute Genomics Platform"/>
            <consortium name="The Broad Institute Genome Sequencing Center for Infectious Disease"/>
            <person name="Wu L."/>
            <person name="Ma J."/>
        </authorList>
    </citation>
    <scope>NUCLEOTIDE SEQUENCE [LARGE SCALE GENOMIC DNA]</scope>
    <source>
        <strain evidence="4">CGMCC 4.6997</strain>
    </source>
</reference>
<feature type="domain" description="FAD-binding" evidence="2">
    <location>
        <begin position="6"/>
        <end position="166"/>
    </location>
</feature>
<feature type="compositionally biased region" description="Basic residues" evidence="1">
    <location>
        <begin position="381"/>
        <end position="395"/>
    </location>
</feature>
<dbReference type="SUPFAM" id="SSF51905">
    <property type="entry name" value="FAD/NAD(P)-binding domain"/>
    <property type="match status" value="1"/>
</dbReference>
<dbReference type="InterPro" id="IPR050407">
    <property type="entry name" value="Geranylgeranyl_reductase"/>
</dbReference>
<sequence>MPEIWDVIVVGAGPAGSTAARIAAQAGARVLILDRARFPRYKTCGGGITGFSLRAMPDAARATFESEITDFGLSRRGRDRMMLHADEPFLGMVQRERFDQLLVDGAVAAGAVFRDGVAVRGFDEGADGVVVRTADREALRARVVIGADGSSGRSSGYVGVEFAGSDLGLEVELSVPEHKWAGTALFDWGADPGAYAWLFPKHDTLTIGVIQRTGLPDATRAYLELWLRQLGLAGATRLRESGHLTRWRSRRSPLRRGSVLVAGEAAGLLEPWTREGISFALRSGAMAGAAAASATTAARTGDTSARDAALEGYVDAVRGGLAPTIETGAVMLRWLEVSPSSLHRFLAHTALGRRLFLALCRGSTRVADLVDNPLVRLASRRLGGRGRPRTRPRARSRAEPGARAGTLP</sequence>
<dbReference type="PRINTS" id="PR00420">
    <property type="entry name" value="RNGMNOXGNASE"/>
</dbReference>
<evidence type="ECO:0000256" key="1">
    <source>
        <dbReference type="SAM" id="MobiDB-lite"/>
    </source>
</evidence>
<dbReference type="PANTHER" id="PTHR42685">
    <property type="entry name" value="GERANYLGERANYL DIPHOSPHATE REDUCTASE"/>
    <property type="match status" value="1"/>
</dbReference>